<keyword evidence="4" id="KW-0963">Cytoplasm</keyword>
<dbReference type="Gene3D" id="3.80.10.10">
    <property type="entry name" value="Ribonuclease Inhibitor"/>
    <property type="match status" value="2"/>
</dbReference>
<dbReference type="AlphaFoldDB" id="A0A9P0ALD3"/>
<dbReference type="SUPFAM" id="SSF52047">
    <property type="entry name" value="RNI-like"/>
    <property type="match status" value="1"/>
</dbReference>
<keyword evidence="12" id="KW-1185">Reference proteome</keyword>
<organism evidence="11 12">
    <name type="scientific">Brassicogethes aeneus</name>
    <name type="common">Rape pollen beetle</name>
    <name type="synonym">Meligethes aeneus</name>
    <dbReference type="NCBI Taxonomy" id="1431903"/>
    <lineage>
        <taxon>Eukaryota</taxon>
        <taxon>Metazoa</taxon>
        <taxon>Ecdysozoa</taxon>
        <taxon>Arthropoda</taxon>
        <taxon>Hexapoda</taxon>
        <taxon>Insecta</taxon>
        <taxon>Pterygota</taxon>
        <taxon>Neoptera</taxon>
        <taxon>Endopterygota</taxon>
        <taxon>Coleoptera</taxon>
        <taxon>Polyphaga</taxon>
        <taxon>Cucujiformia</taxon>
        <taxon>Nitidulidae</taxon>
        <taxon>Meligethinae</taxon>
        <taxon>Brassicogethes</taxon>
    </lineage>
</organism>
<dbReference type="InterPro" id="IPR044079">
    <property type="entry name" value="Ubl_TBCE"/>
</dbReference>
<proteinExistence type="inferred from homology"/>
<dbReference type="Proteomes" id="UP001154078">
    <property type="component" value="Chromosome 1"/>
</dbReference>
<dbReference type="GO" id="GO:0007010">
    <property type="term" value="P:cytoskeleton organization"/>
    <property type="evidence" value="ECO:0007669"/>
    <property type="project" value="TreeGrafter"/>
</dbReference>
<sequence>MISERLPEMVAESNISIPEHHIGTRIECNEYFGTIKYIGPIEGHPGTWLGIDWDDLQRGKHNGLVNGIQYFEAKYPKSGSFVRPEKVNFGQTAINSIIARYRSENDSLAKIYEEELLSFQKSINAPFLELVGFDKVADKLSDFESLQIVNLRLQNVRSPGEPMQLKNLCPSIRELDISKNLLCSWLDIFDICIQLEQLEWLNVNENILSLPENYTDYSFPNIKTLICGYMNLKWSDILKLSIVFPNVEELRVPYNEITALSVPLRHNFKKLKTLDLEGNSIGDWSEIMKLSVISNLQQLNLENIKLKEILFDENLEVYPNFTKINISNNVIENWRSVGELNKLPILEELRLAKNPVLDLENLATREALITARIASLKVLNGRPISSDERRGAEIDYIKKYGLEWLKCKNTPLERQFVLMHNRYLELIQKYGCPEERELLIQPNILKTALVSLNLTYNNKTITKKLPPTILVQKLIMMVEKLFKLSERPRLKYVSGLRKEIEIDLDDEMKEIGYYSIQEGDNIIVLT</sequence>
<dbReference type="SUPFAM" id="SSF54236">
    <property type="entry name" value="Ubiquitin-like"/>
    <property type="match status" value="1"/>
</dbReference>
<evidence type="ECO:0000313" key="11">
    <source>
        <dbReference type="EMBL" id="CAH0546049.1"/>
    </source>
</evidence>
<dbReference type="Gene3D" id="2.30.30.190">
    <property type="entry name" value="CAP Gly-rich-like domain"/>
    <property type="match status" value="1"/>
</dbReference>
<evidence type="ECO:0000256" key="6">
    <source>
        <dbReference type="ARBA" id="ARBA00022737"/>
    </source>
</evidence>
<dbReference type="InterPro" id="IPR001611">
    <property type="entry name" value="Leu-rich_rpt"/>
</dbReference>
<evidence type="ECO:0000256" key="5">
    <source>
        <dbReference type="ARBA" id="ARBA00022614"/>
    </source>
</evidence>
<dbReference type="GO" id="GO:0005737">
    <property type="term" value="C:cytoplasm"/>
    <property type="evidence" value="ECO:0007669"/>
    <property type="project" value="UniProtKB-SubCell"/>
</dbReference>
<dbReference type="InterPro" id="IPR036859">
    <property type="entry name" value="CAP-Gly_dom_sf"/>
</dbReference>
<dbReference type="InterPro" id="IPR032675">
    <property type="entry name" value="LRR_dom_sf"/>
</dbReference>
<dbReference type="PANTHER" id="PTHR18849:SF0">
    <property type="entry name" value="CILIA- AND FLAGELLA-ASSOCIATED PROTEIN 410-RELATED"/>
    <property type="match status" value="1"/>
</dbReference>
<evidence type="ECO:0000256" key="7">
    <source>
        <dbReference type="ARBA" id="ARBA00023186"/>
    </source>
</evidence>
<name>A0A9P0ALD3_BRAAE</name>
<comment type="similarity">
    <text evidence="2">Belongs to the TBCE family.</text>
</comment>
<comment type="subcellular location">
    <subcellularLocation>
        <location evidence="1">Cytoplasm</location>
    </subcellularLocation>
</comment>
<accession>A0A9P0ALD3</accession>
<reference evidence="11" key="1">
    <citation type="submission" date="2021-12" db="EMBL/GenBank/DDBJ databases">
        <authorList>
            <person name="King R."/>
        </authorList>
    </citation>
    <scope>NUCLEOTIDE SEQUENCE</scope>
</reference>
<evidence type="ECO:0000256" key="9">
    <source>
        <dbReference type="ARBA" id="ARBA00030180"/>
    </source>
</evidence>
<dbReference type="Gene3D" id="3.10.20.90">
    <property type="entry name" value="Phosphatidylinositol 3-kinase Catalytic Subunit, Chain A, domain 1"/>
    <property type="match status" value="1"/>
</dbReference>
<comment type="subunit">
    <text evidence="8">Supercomplex made of cofactors A to E. Cofactors A and D function by capturing and stabilizing tubulin in a quasi-native conformation. Cofactor E binds to the cofactor D-tubulin complex; interaction with cofactor C then causes the release of tubulin polypeptides that are committed to the native state.</text>
</comment>
<evidence type="ECO:0000256" key="1">
    <source>
        <dbReference type="ARBA" id="ARBA00004496"/>
    </source>
</evidence>
<keyword evidence="7" id="KW-0143">Chaperone</keyword>
<protein>
    <recommendedName>
        <fullName evidence="3">Tubulin-specific chaperone E</fullName>
    </recommendedName>
    <alternativeName>
        <fullName evidence="9">Tubulin-folding cofactor E</fullName>
    </alternativeName>
</protein>
<dbReference type="SMART" id="SM01052">
    <property type="entry name" value="CAP_GLY"/>
    <property type="match status" value="1"/>
</dbReference>
<dbReference type="EMBL" id="OV121132">
    <property type="protein sequence ID" value="CAH0546049.1"/>
    <property type="molecule type" value="Genomic_DNA"/>
</dbReference>
<dbReference type="PANTHER" id="PTHR18849">
    <property type="entry name" value="LEUCINE RICH REPEAT PROTEIN"/>
    <property type="match status" value="1"/>
</dbReference>
<dbReference type="SUPFAM" id="SSF74924">
    <property type="entry name" value="Cap-Gly domain"/>
    <property type="match status" value="1"/>
</dbReference>
<dbReference type="PROSITE" id="PS50245">
    <property type="entry name" value="CAP_GLY_2"/>
    <property type="match status" value="1"/>
</dbReference>
<keyword evidence="5" id="KW-0433">Leucine-rich repeat</keyword>
<keyword evidence="6" id="KW-0677">Repeat</keyword>
<dbReference type="CDD" id="cd17044">
    <property type="entry name" value="Ubl_TBCE"/>
    <property type="match status" value="1"/>
</dbReference>
<dbReference type="OrthoDB" id="5273213at2759"/>
<evidence type="ECO:0000256" key="3">
    <source>
        <dbReference type="ARBA" id="ARBA00015004"/>
    </source>
</evidence>
<evidence type="ECO:0000256" key="2">
    <source>
        <dbReference type="ARBA" id="ARBA00006286"/>
    </source>
</evidence>
<evidence type="ECO:0000256" key="4">
    <source>
        <dbReference type="ARBA" id="ARBA00022490"/>
    </source>
</evidence>
<evidence type="ECO:0000313" key="12">
    <source>
        <dbReference type="Proteomes" id="UP001154078"/>
    </source>
</evidence>
<dbReference type="InterPro" id="IPR029071">
    <property type="entry name" value="Ubiquitin-like_domsf"/>
</dbReference>
<dbReference type="PROSITE" id="PS51450">
    <property type="entry name" value="LRR"/>
    <property type="match status" value="1"/>
</dbReference>
<feature type="domain" description="CAP-Gly" evidence="10">
    <location>
        <begin position="39"/>
        <end position="83"/>
    </location>
</feature>
<dbReference type="InterPro" id="IPR000938">
    <property type="entry name" value="CAP-Gly_domain"/>
</dbReference>
<evidence type="ECO:0000259" key="10">
    <source>
        <dbReference type="PROSITE" id="PS50245"/>
    </source>
</evidence>
<dbReference type="FunFam" id="2.30.30.190:FF:000016">
    <property type="entry name" value="Tubulin-folding cofactor E"/>
    <property type="match status" value="1"/>
</dbReference>
<evidence type="ECO:0000256" key="8">
    <source>
        <dbReference type="ARBA" id="ARBA00026055"/>
    </source>
</evidence>
<dbReference type="Pfam" id="PF01302">
    <property type="entry name" value="CAP_GLY"/>
    <property type="match status" value="1"/>
</dbReference>
<gene>
    <name evidence="11" type="ORF">MELIAE_LOCUS302</name>
</gene>